<reference evidence="1 2" key="1">
    <citation type="journal article" date="2019" name="Genome Biol. Evol.">
        <title>Insights into the evolution of the New World diploid cottons (Gossypium, subgenus Houzingenia) based on genome sequencing.</title>
        <authorList>
            <person name="Grover C.E."/>
            <person name="Arick M.A. 2nd"/>
            <person name="Thrash A."/>
            <person name="Conover J.L."/>
            <person name="Sanders W.S."/>
            <person name="Peterson D.G."/>
            <person name="Frelichowski J.E."/>
            <person name="Scheffler J.A."/>
            <person name="Scheffler B.E."/>
            <person name="Wendel J.F."/>
        </authorList>
    </citation>
    <scope>NUCLEOTIDE SEQUENCE [LARGE SCALE GENOMIC DNA]</scope>
    <source>
        <strain evidence="1">0</strain>
        <tissue evidence="1">Leaf</tissue>
    </source>
</reference>
<proteinExistence type="predicted"/>
<dbReference type="Proteomes" id="UP000593560">
    <property type="component" value="Unassembled WGS sequence"/>
</dbReference>
<feature type="non-terminal residue" evidence="1">
    <location>
        <position position="28"/>
    </location>
</feature>
<organism evidence="1 2">
    <name type="scientific">Gossypium harknessii</name>
    <dbReference type="NCBI Taxonomy" id="34285"/>
    <lineage>
        <taxon>Eukaryota</taxon>
        <taxon>Viridiplantae</taxon>
        <taxon>Streptophyta</taxon>
        <taxon>Embryophyta</taxon>
        <taxon>Tracheophyta</taxon>
        <taxon>Spermatophyta</taxon>
        <taxon>Magnoliopsida</taxon>
        <taxon>eudicotyledons</taxon>
        <taxon>Gunneridae</taxon>
        <taxon>Pentapetalae</taxon>
        <taxon>rosids</taxon>
        <taxon>malvids</taxon>
        <taxon>Malvales</taxon>
        <taxon>Malvaceae</taxon>
        <taxon>Malvoideae</taxon>
        <taxon>Gossypium</taxon>
    </lineage>
</organism>
<dbReference type="EMBL" id="JABFAD010000013">
    <property type="protein sequence ID" value="MBA0815459.1"/>
    <property type="molecule type" value="Genomic_DNA"/>
</dbReference>
<evidence type="ECO:0000313" key="1">
    <source>
        <dbReference type="EMBL" id="MBA0815459.1"/>
    </source>
</evidence>
<evidence type="ECO:0000313" key="2">
    <source>
        <dbReference type="Proteomes" id="UP000593560"/>
    </source>
</evidence>
<protein>
    <submittedName>
        <fullName evidence="1">Uncharacterized protein</fullName>
    </submittedName>
</protein>
<dbReference type="AlphaFoldDB" id="A0A7J9I003"/>
<comment type="caution">
    <text evidence="1">The sequence shown here is derived from an EMBL/GenBank/DDBJ whole genome shotgun (WGS) entry which is preliminary data.</text>
</comment>
<sequence>MALLLAKIWQQRALPKHLLASTWEDANG</sequence>
<name>A0A7J9I003_9ROSI</name>
<keyword evidence="2" id="KW-1185">Reference proteome</keyword>
<accession>A0A7J9I003</accession>
<gene>
    <name evidence="1" type="ORF">Gohar_000228</name>
</gene>